<reference evidence="5 6" key="1">
    <citation type="journal article" date="2024" name="Insects">
        <title>An Improved Chromosome-Level Genome Assembly of the Firefly Pyrocoelia pectoralis.</title>
        <authorList>
            <person name="Fu X."/>
            <person name="Meyer-Rochow V.B."/>
            <person name="Ballantyne L."/>
            <person name="Zhu X."/>
        </authorList>
    </citation>
    <scope>NUCLEOTIDE SEQUENCE [LARGE SCALE GENOMIC DNA]</scope>
    <source>
        <strain evidence="5">XCY_ONT2</strain>
    </source>
</reference>
<dbReference type="Pfam" id="PF14648">
    <property type="entry name" value="FAM91_C"/>
    <property type="match status" value="1"/>
</dbReference>
<dbReference type="PANTHER" id="PTHR28441">
    <property type="entry name" value="PROTEIN FAM91A1"/>
    <property type="match status" value="1"/>
</dbReference>
<dbReference type="AlphaFoldDB" id="A0AAN7US40"/>
<feature type="domain" description="FAM91 N-terminal" evidence="3">
    <location>
        <begin position="21"/>
        <end position="78"/>
    </location>
</feature>
<dbReference type="InterPro" id="IPR039199">
    <property type="entry name" value="FAM91"/>
</dbReference>
<dbReference type="Proteomes" id="UP001329430">
    <property type="component" value="Unassembled WGS sequence"/>
</dbReference>
<dbReference type="PANTHER" id="PTHR28441:SF2">
    <property type="entry name" value="PROTEIN FAM91A1"/>
    <property type="match status" value="1"/>
</dbReference>
<organism evidence="5 6">
    <name type="scientific">Pyrocoelia pectoralis</name>
    <dbReference type="NCBI Taxonomy" id="417401"/>
    <lineage>
        <taxon>Eukaryota</taxon>
        <taxon>Metazoa</taxon>
        <taxon>Ecdysozoa</taxon>
        <taxon>Arthropoda</taxon>
        <taxon>Hexapoda</taxon>
        <taxon>Insecta</taxon>
        <taxon>Pterygota</taxon>
        <taxon>Neoptera</taxon>
        <taxon>Endopterygota</taxon>
        <taxon>Coleoptera</taxon>
        <taxon>Polyphaga</taxon>
        <taxon>Elateriformia</taxon>
        <taxon>Elateroidea</taxon>
        <taxon>Lampyridae</taxon>
        <taxon>Lampyrinae</taxon>
        <taxon>Pyrocoelia</taxon>
    </lineage>
</organism>
<proteinExistence type="inferred from homology"/>
<evidence type="ECO:0000259" key="4">
    <source>
        <dbReference type="Pfam" id="PF14648"/>
    </source>
</evidence>
<evidence type="ECO:0000256" key="1">
    <source>
        <dbReference type="ARBA" id="ARBA00010319"/>
    </source>
</evidence>
<dbReference type="InterPro" id="IPR028097">
    <property type="entry name" value="FAM91_C_dom"/>
</dbReference>
<dbReference type="EMBL" id="JAVRBK010000102">
    <property type="protein sequence ID" value="KAK5637800.1"/>
    <property type="molecule type" value="Genomic_DNA"/>
</dbReference>
<feature type="domain" description="FAM91 C-terminal" evidence="4">
    <location>
        <begin position="305"/>
        <end position="800"/>
    </location>
</feature>
<evidence type="ECO:0008006" key="7">
    <source>
        <dbReference type="Google" id="ProtNLM"/>
    </source>
</evidence>
<evidence type="ECO:0000256" key="2">
    <source>
        <dbReference type="SAM" id="MobiDB-lite"/>
    </source>
</evidence>
<feature type="region of interest" description="Disordered" evidence="2">
    <location>
        <begin position="283"/>
        <end position="302"/>
    </location>
</feature>
<gene>
    <name evidence="5" type="ORF">RI129_000018</name>
</gene>
<evidence type="ECO:0000313" key="6">
    <source>
        <dbReference type="Proteomes" id="UP001329430"/>
    </source>
</evidence>
<dbReference type="Pfam" id="PF14647">
    <property type="entry name" value="FAM91_N"/>
    <property type="match status" value="2"/>
</dbReference>
<dbReference type="InterPro" id="IPR028091">
    <property type="entry name" value="FAM91_N_dom"/>
</dbReference>
<name>A0AAN7US40_9COLE</name>
<accession>A0AAN7US40</accession>
<evidence type="ECO:0000259" key="3">
    <source>
        <dbReference type="Pfam" id="PF14647"/>
    </source>
</evidence>
<comment type="caution">
    <text evidence="5">The sequence shown here is derived from an EMBL/GenBank/DDBJ whole genome shotgun (WGS) entry which is preliminary data.</text>
</comment>
<sequence>MNSEVEENIRNKIYHGRNTSTYQTKYGKTVVAFSIKNQLRFSGKLGSTILKDEKRYYERIISYSRERLMLFPYHLADMGLRLLGIGRNEYIDIMNKSRSNRGRLFGKRNVRGLLPKVPCDIHIEPWWRVEIGMVLEDDVKVKYNILKATMKLEVIDKLIDYGSHTAGVLNFQVVLSLYKKRINIFRCTSYSYGQNSGSPTQGFVMNRVLGDYFETLLYKYFKTCCVLYSRLSFARKLDSETENAKSLRHPSWNNVPTIPTQKMEITPLTLNLNQENYIDLSTELQSPRSDTPDSPSNNTLPKNGQRIAFLFDSTLTAFLMMGKPITFGKLSDESLDSFLCELEKVSVLDAEVILRSTVMALRKLPSAGLDLVRLESLHSLDEATYTRLLQKKYKLLVSMAPLSREVRPVSILSPPHLGPPVPEVNSIWFKMYLYHMTGYGPPSLLLVKGTQLKQLPRMFLGFSKFLVMAWLHEPAILPVANIMYVNAALQYSPVLLQAYGWAKHPAVQRLSGLVDLDKNCGYLTFVNIGIKDLGCANRDPIVRLGRHKVNTNPGVAKLHKSNVKKLAEPTTFANENFSFTNNEINQNEIVTDDQEKQLQSPVESHFAVTPVHSSERSSPANGFMHQDSTELLKEELDLLDKDTILSQEDKEKPLNGSIQSLFSFETLLSPTDENISMFSRQVDSDTSSIKKSVEDNCVNKLGSEDANGEMWTLLDCHFGIPLFDVDANTKYVMPSYLEDYVTLLGNLSNLSESSRMLGTSLLEFISQCQYYPGENMGIIKRGRLTPLPRHNLMFDNGRVNEWSGK</sequence>
<keyword evidence="6" id="KW-1185">Reference proteome</keyword>
<protein>
    <recommendedName>
        <fullName evidence="7">Protein FAM91A1</fullName>
    </recommendedName>
</protein>
<evidence type="ECO:0000313" key="5">
    <source>
        <dbReference type="EMBL" id="KAK5637800.1"/>
    </source>
</evidence>
<feature type="domain" description="FAM91 N-terminal" evidence="3">
    <location>
        <begin position="80"/>
        <end position="223"/>
    </location>
</feature>
<comment type="similarity">
    <text evidence="1">Belongs to the FAM91 family.</text>
</comment>